<keyword evidence="2" id="KW-1185">Reference proteome</keyword>
<accession>A0A2A2IFU8</accession>
<evidence type="ECO:0000313" key="1">
    <source>
        <dbReference type="EMBL" id="PAV30186.1"/>
    </source>
</evidence>
<protein>
    <submittedName>
        <fullName evidence="1">Uncharacterized protein</fullName>
    </submittedName>
</protein>
<gene>
    <name evidence="1" type="ORF">CIL05_06880</name>
</gene>
<evidence type="ECO:0000313" key="2">
    <source>
        <dbReference type="Proteomes" id="UP000218887"/>
    </source>
</evidence>
<dbReference type="EMBL" id="NPOA01000004">
    <property type="protein sequence ID" value="PAV30186.1"/>
    <property type="molecule type" value="Genomic_DNA"/>
</dbReference>
<dbReference type="AlphaFoldDB" id="A0A2A2IFU8"/>
<dbReference type="RefSeq" id="WP_095654788.1">
    <property type="nucleotide sequence ID" value="NZ_NPOA01000004.1"/>
</dbReference>
<proteinExistence type="predicted"/>
<organism evidence="1 2">
    <name type="scientific">Virgibacillus profundi</name>
    <dbReference type="NCBI Taxonomy" id="2024555"/>
    <lineage>
        <taxon>Bacteria</taxon>
        <taxon>Bacillati</taxon>
        <taxon>Bacillota</taxon>
        <taxon>Bacilli</taxon>
        <taxon>Bacillales</taxon>
        <taxon>Bacillaceae</taxon>
        <taxon>Virgibacillus</taxon>
    </lineage>
</organism>
<dbReference type="Proteomes" id="UP000218887">
    <property type="component" value="Unassembled WGS sequence"/>
</dbReference>
<reference evidence="1 2" key="1">
    <citation type="submission" date="2017-08" db="EMBL/GenBank/DDBJ databases">
        <title>Virgibacillus indicus sp. nov. and Virgibacillus profoundi sp. nov, two moderately halophilic bacteria isolated from marine sediment by using the Microfluidic Streak Plate.</title>
        <authorList>
            <person name="Xu B."/>
            <person name="Hu B."/>
            <person name="Wang J."/>
            <person name="Zhu Y."/>
            <person name="Huang L."/>
            <person name="Du W."/>
            <person name="Huang Y."/>
        </authorList>
    </citation>
    <scope>NUCLEOTIDE SEQUENCE [LARGE SCALE GENOMIC DNA]</scope>
    <source>
        <strain evidence="1 2">IO3-P3-H5</strain>
    </source>
</reference>
<name>A0A2A2IFU8_9BACI</name>
<comment type="caution">
    <text evidence="1">The sequence shown here is derived from an EMBL/GenBank/DDBJ whole genome shotgun (WGS) entry which is preliminary data.</text>
</comment>
<sequence>MSNIFKFQEEEQCDCETCHTIESHLEIALKSDSKDEVRHILRGLYEDAHQEGYRAALVDDIEFKTQVLTQTPSEDEFLN</sequence>